<reference evidence="5" key="1">
    <citation type="journal article" date="2019" name="Int. J. Syst. Evol. Microbiol.">
        <title>The Global Catalogue of Microorganisms (GCM) 10K type strain sequencing project: providing services to taxonomists for standard genome sequencing and annotation.</title>
        <authorList>
            <consortium name="The Broad Institute Genomics Platform"/>
            <consortium name="The Broad Institute Genome Sequencing Center for Infectious Disease"/>
            <person name="Wu L."/>
            <person name="Ma J."/>
        </authorList>
    </citation>
    <scope>NUCLEOTIDE SEQUENCE [LARGE SCALE GENOMIC DNA]</scope>
    <source>
        <strain evidence="5">CGMCC 4.1469</strain>
    </source>
</reference>
<dbReference type="Pfam" id="PF00724">
    <property type="entry name" value="Oxidored_FMN"/>
    <property type="match status" value="1"/>
</dbReference>
<accession>A0ABW1ER05</accession>
<proteinExistence type="predicted"/>
<name>A0ABW1ER05_9ACTN</name>
<dbReference type="InterPro" id="IPR044152">
    <property type="entry name" value="YqjM-like"/>
</dbReference>
<gene>
    <name evidence="4" type="ORF">ACFP0N_04700</name>
</gene>
<feature type="compositionally biased region" description="Basic and acidic residues" evidence="1">
    <location>
        <begin position="837"/>
        <end position="852"/>
    </location>
</feature>
<dbReference type="SUPFAM" id="SSF51395">
    <property type="entry name" value="FMN-linked oxidoreductases"/>
    <property type="match status" value="1"/>
</dbReference>
<dbReference type="PANTHER" id="PTHR43303:SF3">
    <property type="entry name" value="BLR3436 PROTEIN"/>
    <property type="match status" value="1"/>
</dbReference>
<feature type="compositionally biased region" description="Basic and acidic residues" evidence="1">
    <location>
        <begin position="395"/>
        <end position="404"/>
    </location>
</feature>
<protein>
    <submittedName>
        <fullName evidence="4">FAD-dependent monooxygenase</fullName>
    </submittedName>
</protein>
<feature type="compositionally biased region" description="Low complexity" evidence="1">
    <location>
        <begin position="786"/>
        <end position="796"/>
    </location>
</feature>
<evidence type="ECO:0000256" key="1">
    <source>
        <dbReference type="SAM" id="MobiDB-lite"/>
    </source>
</evidence>
<dbReference type="Gene3D" id="3.30.9.20">
    <property type="match status" value="1"/>
</dbReference>
<dbReference type="Pfam" id="PF01494">
    <property type="entry name" value="FAD_binding_3"/>
    <property type="match status" value="1"/>
</dbReference>
<dbReference type="Gene3D" id="3.20.20.70">
    <property type="entry name" value="Aldolase class I"/>
    <property type="match status" value="1"/>
</dbReference>
<dbReference type="InterPro" id="IPR013785">
    <property type="entry name" value="Aldolase_TIM"/>
</dbReference>
<dbReference type="PRINTS" id="PR00420">
    <property type="entry name" value="RNGMNOXGNASE"/>
</dbReference>
<keyword evidence="5" id="KW-1185">Reference proteome</keyword>
<dbReference type="RefSeq" id="WP_313762386.1">
    <property type="nucleotide sequence ID" value="NZ_BAAAVH010000050.1"/>
</dbReference>
<evidence type="ECO:0000259" key="3">
    <source>
        <dbReference type="Pfam" id="PF01494"/>
    </source>
</evidence>
<dbReference type="PANTHER" id="PTHR43303">
    <property type="entry name" value="NADPH DEHYDROGENASE C23G7.10C-RELATED"/>
    <property type="match status" value="1"/>
</dbReference>
<feature type="region of interest" description="Disordered" evidence="1">
    <location>
        <begin position="758"/>
        <end position="852"/>
    </location>
</feature>
<dbReference type="GO" id="GO:0004497">
    <property type="term" value="F:monooxygenase activity"/>
    <property type="evidence" value="ECO:0007669"/>
    <property type="project" value="UniProtKB-KW"/>
</dbReference>
<dbReference type="Proteomes" id="UP001596067">
    <property type="component" value="Unassembled WGS sequence"/>
</dbReference>
<organism evidence="4 5">
    <name type="scientific">Kitasatospora aburaviensis</name>
    <dbReference type="NCBI Taxonomy" id="67265"/>
    <lineage>
        <taxon>Bacteria</taxon>
        <taxon>Bacillati</taxon>
        <taxon>Actinomycetota</taxon>
        <taxon>Actinomycetes</taxon>
        <taxon>Kitasatosporales</taxon>
        <taxon>Streptomycetaceae</taxon>
        <taxon>Kitasatospora</taxon>
    </lineage>
</organism>
<dbReference type="SUPFAM" id="SSF51905">
    <property type="entry name" value="FAD/NAD(P)-binding domain"/>
    <property type="match status" value="1"/>
</dbReference>
<comment type="caution">
    <text evidence="4">The sequence shown here is derived from an EMBL/GenBank/DDBJ whole genome shotgun (WGS) entry which is preliminary data.</text>
</comment>
<dbReference type="EMBL" id="JBHSOD010000003">
    <property type="protein sequence ID" value="MFC5884285.1"/>
    <property type="molecule type" value="Genomic_DNA"/>
</dbReference>
<feature type="region of interest" description="Disordered" evidence="1">
    <location>
        <begin position="395"/>
        <end position="416"/>
    </location>
</feature>
<sequence length="852" mass="90434">MPAGSAVRRIAVVGAGPGGLYFAALAKKLAPHREITVWERDARDDAQGFGVVFSDETLDGIAQADPPVFAALSAEFARWSDIDVRYAGQVRTCGGHGFAALDRNRLRAILQQRCAELGVDVRYRTPAPPVARLAAGYDLVVAADGVRSATRAALAEAFRPELDERHCRYIWLATDKVFEAFTFIVEQYDFGALQVHAYPYSRRRSTFIVEMAEEAWRKAGFEEPAGREPGRGESDLPSVRRCEHLLAAHLDGHRLIPNASRWIRFTTVRNASWHHRNVVLLGDAAHTAHFSIGSGTKLALEDGLALAAALHEHPLLEGALAAYEGERRPVVESAQRAAQASLEWFETVGRHTGQGAGQFAFNLLTRSRRVTYGNLRARDAAFVDGVDAAFGGAAEREAEGRDAPSDDTVPDAGAAGVPPMFRPLRLGRLRLRNRIVVPPLATFTAVDGMPSGFDRAQLAAQVLGGAGLVFTGMTAVSAQGRATERCPGLWTDAQEAAWRSVVHAARQLGDTPLGIQLTHAGRRAASAVPGPDGIGRPLADGWPTLAASPLPWEPGAPSPRAADAAELAGAVADFAAAATRADRAGFDVLGLQFGHGHLVSGFLSPLTNLRTDRYGGPLEHRLRLALEVLAAVRAAWPADKPIVVRISAADWAPGGTTEAEAVAICRALAGAGADALDVSTGEVVAHQKVPYGRGYQVPFADLVRNATGIPTIAVGAISGHDDANSVLLAGRADLVAVGRAHLYDPLWTLHAAAEQGYAGPGARWPQPWQPGSRRPPGPGADRVAPRLRLLPEAAAPVHRRWLPPDHPAAGRPVADRPDGAPGDGPPGDLPSAPPTGRQDELPGRKPTEPVPN</sequence>
<keyword evidence="4" id="KW-0503">Monooxygenase</keyword>
<feature type="domain" description="FAD-binding" evidence="3">
    <location>
        <begin position="132"/>
        <end position="336"/>
    </location>
</feature>
<dbReference type="InterPro" id="IPR002938">
    <property type="entry name" value="FAD-bd"/>
</dbReference>
<evidence type="ECO:0000313" key="4">
    <source>
        <dbReference type="EMBL" id="MFC5884285.1"/>
    </source>
</evidence>
<keyword evidence="4" id="KW-0560">Oxidoreductase</keyword>
<dbReference type="Gene3D" id="3.50.50.60">
    <property type="entry name" value="FAD/NAD(P)-binding domain"/>
    <property type="match status" value="1"/>
</dbReference>
<dbReference type="InterPro" id="IPR036188">
    <property type="entry name" value="FAD/NAD-bd_sf"/>
</dbReference>
<evidence type="ECO:0000313" key="5">
    <source>
        <dbReference type="Proteomes" id="UP001596067"/>
    </source>
</evidence>
<feature type="compositionally biased region" description="Pro residues" evidence="1">
    <location>
        <begin position="823"/>
        <end position="833"/>
    </location>
</feature>
<evidence type="ECO:0000259" key="2">
    <source>
        <dbReference type="Pfam" id="PF00724"/>
    </source>
</evidence>
<feature type="domain" description="NADH:flavin oxidoreductase/NADH oxidase N-terminal" evidence="2">
    <location>
        <begin position="420"/>
        <end position="751"/>
    </location>
</feature>
<dbReference type="InterPro" id="IPR001155">
    <property type="entry name" value="OxRdtase_FMN_N"/>
</dbReference>